<dbReference type="Proteomes" id="UP000075243">
    <property type="component" value="Chromosome 2"/>
</dbReference>
<evidence type="ECO:0000313" key="10">
    <source>
        <dbReference type="EMBL" id="KYP74091.1"/>
    </source>
</evidence>
<keyword evidence="3" id="KW-0540">Nuclease</keyword>
<evidence type="ECO:0000256" key="2">
    <source>
        <dbReference type="ARBA" id="ARBA00022695"/>
    </source>
</evidence>
<accession>A0A151U486</accession>
<feature type="domain" description="Reverse transcriptase" evidence="8">
    <location>
        <begin position="342"/>
        <end position="411"/>
    </location>
</feature>
<dbReference type="InterPro" id="IPR043128">
    <property type="entry name" value="Rev_trsase/Diguanyl_cyclase"/>
</dbReference>
<dbReference type="CDD" id="cd09274">
    <property type="entry name" value="RNase_HI_RT_Ty3"/>
    <property type="match status" value="1"/>
</dbReference>
<keyword evidence="6" id="KW-0695">RNA-directed DNA polymerase</keyword>
<feature type="region of interest" description="Disordered" evidence="7">
    <location>
        <begin position="279"/>
        <end position="301"/>
    </location>
</feature>
<dbReference type="Pfam" id="PF17917">
    <property type="entry name" value="RT_RNaseH"/>
    <property type="match status" value="1"/>
</dbReference>
<dbReference type="OMA" id="CISNCKG"/>
<dbReference type="PANTHER" id="PTHR37984">
    <property type="entry name" value="PROTEIN CBG26694"/>
    <property type="match status" value="1"/>
</dbReference>
<dbReference type="CDD" id="cd01647">
    <property type="entry name" value="RT_LTR"/>
    <property type="match status" value="1"/>
</dbReference>
<feature type="compositionally biased region" description="Low complexity" evidence="7">
    <location>
        <begin position="12"/>
        <end position="25"/>
    </location>
</feature>
<organism evidence="10 11">
    <name type="scientific">Cajanus cajan</name>
    <name type="common">Pigeon pea</name>
    <name type="synonym">Cajanus indicus</name>
    <dbReference type="NCBI Taxonomy" id="3821"/>
    <lineage>
        <taxon>Eukaryota</taxon>
        <taxon>Viridiplantae</taxon>
        <taxon>Streptophyta</taxon>
        <taxon>Embryophyta</taxon>
        <taxon>Tracheophyta</taxon>
        <taxon>Spermatophyta</taxon>
        <taxon>Magnoliopsida</taxon>
        <taxon>eudicotyledons</taxon>
        <taxon>Gunneridae</taxon>
        <taxon>Pentapetalae</taxon>
        <taxon>rosids</taxon>
        <taxon>fabids</taxon>
        <taxon>Fabales</taxon>
        <taxon>Fabaceae</taxon>
        <taxon>Papilionoideae</taxon>
        <taxon>50 kb inversion clade</taxon>
        <taxon>NPAAA clade</taxon>
        <taxon>indigoferoid/millettioid clade</taxon>
        <taxon>Phaseoleae</taxon>
        <taxon>Cajanus</taxon>
    </lineage>
</organism>
<dbReference type="Pfam" id="PF00078">
    <property type="entry name" value="RVT_1"/>
    <property type="match status" value="1"/>
</dbReference>
<feature type="compositionally biased region" description="Pro residues" evidence="7">
    <location>
        <begin position="26"/>
        <end position="35"/>
    </location>
</feature>
<feature type="domain" description="Reverse transcriptase RNase H-like" evidence="9">
    <location>
        <begin position="465"/>
        <end position="564"/>
    </location>
</feature>
<dbReference type="GO" id="GO:0003964">
    <property type="term" value="F:RNA-directed DNA polymerase activity"/>
    <property type="evidence" value="ECO:0007669"/>
    <property type="project" value="UniProtKB-KW"/>
</dbReference>
<evidence type="ECO:0000256" key="7">
    <source>
        <dbReference type="SAM" id="MobiDB-lite"/>
    </source>
</evidence>
<dbReference type="InterPro" id="IPR043502">
    <property type="entry name" value="DNA/RNA_pol_sf"/>
</dbReference>
<dbReference type="InterPro" id="IPR041373">
    <property type="entry name" value="RT_RNaseH"/>
</dbReference>
<reference evidence="10 11" key="1">
    <citation type="journal article" date="2012" name="Nat. Biotechnol.">
        <title>Draft genome sequence of pigeonpea (Cajanus cajan), an orphan legume crop of resource-poor farmers.</title>
        <authorList>
            <person name="Varshney R.K."/>
            <person name="Chen W."/>
            <person name="Li Y."/>
            <person name="Bharti A.K."/>
            <person name="Saxena R.K."/>
            <person name="Schlueter J.A."/>
            <person name="Donoghue M.T."/>
            <person name="Azam S."/>
            <person name="Fan G."/>
            <person name="Whaley A.M."/>
            <person name="Farmer A.D."/>
            <person name="Sheridan J."/>
            <person name="Iwata A."/>
            <person name="Tuteja R."/>
            <person name="Penmetsa R.V."/>
            <person name="Wu W."/>
            <person name="Upadhyaya H.D."/>
            <person name="Yang S.P."/>
            <person name="Shah T."/>
            <person name="Saxena K.B."/>
            <person name="Michael T."/>
            <person name="McCombie W.R."/>
            <person name="Yang B."/>
            <person name="Zhang G."/>
            <person name="Yang H."/>
            <person name="Wang J."/>
            <person name="Spillane C."/>
            <person name="Cook D.R."/>
            <person name="May G.D."/>
            <person name="Xu X."/>
            <person name="Jackson S.A."/>
        </authorList>
    </citation>
    <scope>NUCLEOTIDE SEQUENCE [LARGE SCALE GENOMIC DNA]</scope>
    <source>
        <strain evidence="11">cv. Asha</strain>
    </source>
</reference>
<dbReference type="AlphaFoldDB" id="A0A151U486"/>
<dbReference type="InterPro" id="IPR000477">
    <property type="entry name" value="RT_dom"/>
</dbReference>
<dbReference type="Gene3D" id="3.10.10.10">
    <property type="entry name" value="HIV Type 1 Reverse Transcriptase, subunit A, domain 1"/>
    <property type="match status" value="1"/>
</dbReference>
<evidence type="ECO:0000313" key="11">
    <source>
        <dbReference type="Proteomes" id="UP000075243"/>
    </source>
</evidence>
<dbReference type="SUPFAM" id="SSF56672">
    <property type="entry name" value="DNA/RNA polymerases"/>
    <property type="match status" value="1"/>
</dbReference>
<evidence type="ECO:0000256" key="5">
    <source>
        <dbReference type="ARBA" id="ARBA00022801"/>
    </source>
</evidence>
<keyword evidence="11" id="KW-1185">Reference proteome</keyword>
<keyword evidence="4" id="KW-0255">Endonuclease</keyword>
<dbReference type="GO" id="GO:0004519">
    <property type="term" value="F:endonuclease activity"/>
    <property type="evidence" value="ECO:0007669"/>
    <property type="project" value="UniProtKB-KW"/>
</dbReference>
<name>A0A151U486_CAJCA</name>
<evidence type="ECO:0000256" key="4">
    <source>
        <dbReference type="ARBA" id="ARBA00022759"/>
    </source>
</evidence>
<dbReference type="EMBL" id="CM003604">
    <property type="protein sequence ID" value="KYP74091.1"/>
    <property type="molecule type" value="Genomic_DNA"/>
</dbReference>
<feature type="compositionally biased region" description="Basic and acidic residues" evidence="7">
    <location>
        <begin position="279"/>
        <end position="291"/>
    </location>
</feature>
<dbReference type="FunFam" id="3.10.20.370:FF:000001">
    <property type="entry name" value="Retrovirus-related Pol polyprotein from transposon 17.6-like protein"/>
    <property type="match status" value="1"/>
</dbReference>
<dbReference type="GO" id="GO:0016787">
    <property type="term" value="F:hydrolase activity"/>
    <property type="evidence" value="ECO:0007669"/>
    <property type="project" value="UniProtKB-KW"/>
</dbReference>
<dbReference type="Gene3D" id="3.10.20.370">
    <property type="match status" value="1"/>
</dbReference>
<keyword evidence="1" id="KW-0808">Transferase</keyword>
<dbReference type="InterPro" id="IPR050951">
    <property type="entry name" value="Retrovirus_Pol_polyprotein"/>
</dbReference>
<feature type="compositionally biased region" description="Basic residues" evidence="7">
    <location>
        <begin position="1"/>
        <end position="11"/>
    </location>
</feature>
<feature type="region of interest" description="Disordered" evidence="7">
    <location>
        <begin position="95"/>
        <end position="133"/>
    </location>
</feature>
<feature type="region of interest" description="Disordered" evidence="7">
    <location>
        <begin position="1"/>
        <end position="41"/>
    </location>
</feature>
<evidence type="ECO:0000259" key="8">
    <source>
        <dbReference type="Pfam" id="PF00078"/>
    </source>
</evidence>
<keyword evidence="5" id="KW-0378">Hydrolase</keyword>
<evidence type="ECO:0000259" key="9">
    <source>
        <dbReference type="Pfam" id="PF17917"/>
    </source>
</evidence>
<dbReference type="Gramene" id="C.cajan_06571.t">
    <property type="protein sequence ID" value="C.cajan_06571.t"/>
    <property type="gene ID" value="C.cajan_06571"/>
</dbReference>
<proteinExistence type="predicted"/>
<protein>
    <submittedName>
        <fullName evidence="10">Retrovirus-related Pol polyprotein from transposon 17.6</fullName>
    </submittedName>
</protein>
<keyword evidence="2" id="KW-0548">Nucleotidyltransferase</keyword>
<evidence type="ECO:0000256" key="3">
    <source>
        <dbReference type="ARBA" id="ARBA00022722"/>
    </source>
</evidence>
<dbReference type="Gene3D" id="3.30.70.270">
    <property type="match status" value="1"/>
</dbReference>
<dbReference type="PANTHER" id="PTHR37984:SF5">
    <property type="entry name" value="PROTEIN NYNRIN-LIKE"/>
    <property type="match status" value="1"/>
</dbReference>
<sequence length="685" mass="78314">MAESSKRHKGSSSRSTTAGRRQQPPFDDPPAPTNPIPYSGRALSLFSTDEQRFLGGLKHDIQMMVQMFQPTIVSKAFSLARLYETVNVPQALSFGSSRSHKGVLGSKPVTTEKYGSSNLGGNKSKDKVRPSKSLTPTYMNEQRARGLCYICDEPYSPEHSLTHKKLEVHVMEILDEEEVSEDVREEVTAVEEPQISINVLTGITNFITMRVTGYQQKFPLHILIDSASTHNFLDIQVDKKFGCKIEKTQPVNVTVADGNKLSISSLEEFSKKFKEPEQLPPFRHEHDHKTPLVEGDNPINKRPYRYAKHQKDVIDKLVQEYLKSGVIQNSSSPYASPVVLVGKKDGSWRLCIDYRDLNRNTVKKKFPIPLVEDLMDELQGSSIFSKIDLRARYNQVRMDPDDVHKTAFRTYGVHYERFVKGFGVVAKPLSDMLKKDNFVWNQEAKVAFQQLKDLLSNAPVLALPDWNKVFIMDVNASGYGIGAVLMQDHHPIAYINRVLNQQQQSLSNYEKELLAVVFVVQRWRHYLLDRHFIVRTDHYNLKYLLDQRLTTVFQQKWLVKLMEFDFSIEYKHGHENVAGDALSRIVHVEDYVECKNLTTHQLQFDLVDRIKNSWVSDVNIQKLISELEINAASHKHHTWHSGELRRKGKLLVGNDLKLRSDLLNWLHCSAIGGHSGIGATMQRVK</sequence>
<gene>
    <name evidence="10" type="ORF">KK1_006759</name>
</gene>
<evidence type="ECO:0000256" key="1">
    <source>
        <dbReference type="ARBA" id="ARBA00022679"/>
    </source>
</evidence>
<evidence type="ECO:0000256" key="6">
    <source>
        <dbReference type="ARBA" id="ARBA00022918"/>
    </source>
</evidence>